<comment type="caution">
    <text evidence="2">The sequence shown here is derived from an EMBL/GenBank/DDBJ whole genome shotgun (WGS) entry which is preliminary data.</text>
</comment>
<protein>
    <submittedName>
        <fullName evidence="2">Uncharacterized protein</fullName>
    </submittedName>
</protein>
<accession>A0A7X3FK46</accession>
<organism evidence="2 3">
    <name type="scientific">Paenibacillus lutrae</name>
    <dbReference type="NCBI Taxonomy" id="2078573"/>
    <lineage>
        <taxon>Bacteria</taxon>
        <taxon>Bacillati</taxon>
        <taxon>Bacillota</taxon>
        <taxon>Bacilli</taxon>
        <taxon>Bacillales</taxon>
        <taxon>Paenibacillaceae</taxon>
        <taxon>Paenibacillus</taxon>
    </lineage>
</organism>
<name>A0A7X3FK46_9BACL</name>
<evidence type="ECO:0000313" key="3">
    <source>
        <dbReference type="Proteomes" id="UP000490800"/>
    </source>
</evidence>
<proteinExistence type="predicted"/>
<dbReference type="Proteomes" id="UP000490800">
    <property type="component" value="Unassembled WGS sequence"/>
</dbReference>
<sequence length="82" mass="9570">MGSIIVWLLFTAVSFFILYLVVKTAINHSDLPYEQEMIVMLSNQLERQHVENSKQLEELKQIIQTENRILGELQVHKSEGKE</sequence>
<dbReference type="RefSeq" id="WP_157337315.1">
    <property type="nucleotide sequence ID" value="NZ_RHLK01000010.1"/>
</dbReference>
<keyword evidence="1" id="KW-0472">Membrane</keyword>
<reference evidence="2 3" key="1">
    <citation type="journal article" date="2019" name="Microorganisms">
        <title>Paenibacillus lutrae sp. nov., A Chitinolytic Species Isolated from A River Otter in Castril Natural Park, Granada, Spain.</title>
        <authorList>
            <person name="Rodriguez M."/>
            <person name="Reina J.C."/>
            <person name="Bejar V."/>
            <person name="Llamas I."/>
        </authorList>
    </citation>
    <scope>NUCLEOTIDE SEQUENCE [LARGE SCALE GENOMIC DNA]</scope>
    <source>
        <strain evidence="2 3">N10</strain>
    </source>
</reference>
<dbReference type="OrthoDB" id="2680240at2"/>
<dbReference type="EMBL" id="RHLK01000010">
    <property type="protein sequence ID" value="MVP01166.1"/>
    <property type="molecule type" value="Genomic_DNA"/>
</dbReference>
<evidence type="ECO:0000256" key="1">
    <source>
        <dbReference type="SAM" id="Phobius"/>
    </source>
</evidence>
<gene>
    <name evidence="2" type="ORF">EDM21_16845</name>
</gene>
<evidence type="ECO:0000313" key="2">
    <source>
        <dbReference type="EMBL" id="MVP01166.1"/>
    </source>
</evidence>
<dbReference type="AlphaFoldDB" id="A0A7X3FK46"/>
<feature type="transmembrane region" description="Helical" evidence="1">
    <location>
        <begin position="6"/>
        <end position="22"/>
    </location>
</feature>
<keyword evidence="3" id="KW-1185">Reference proteome</keyword>
<keyword evidence="1" id="KW-1133">Transmembrane helix</keyword>
<keyword evidence="1" id="KW-0812">Transmembrane</keyword>